<feature type="region of interest" description="Disordered" evidence="9">
    <location>
        <begin position="57"/>
        <end position="111"/>
    </location>
</feature>
<protein>
    <recommendedName>
        <fullName evidence="2">RBR-type E3 ubiquitin transferase</fullName>
        <ecNumber evidence="2">2.3.2.31</ecNumber>
    </recommendedName>
</protein>
<evidence type="ECO:0000256" key="9">
    <source>
        <dbReference type="SAM" id="MobiDB-lite"/>
    </source>
</evidence>
<keyword evidence="8" id="KW-0862">Zinc</keyword>
<keyword evidence="4" id="KW-0479">Metal-binding</keyword>
<proteinExistence type="predicted"/>
<dbReference type="EC" id="2.3.2.31" evidence="2"/>
<evidence type="ECO:0000256" key="1">
    <source>
        <dbReference type="ARBA" id="ARBA00001798"/>
    </source>
</evidence>
<evidence type="ECO:0000256" key="2">
    <source>
        <dbReference type="ARBA" id="ARBA00012251"/>
    </source>
</evidence>
<dbReference type="GO" id="GO:0061630">
    <property type="term" value="F:ubiquitin protein ligase activity"/>
    <property type="evidence" value="ECO:0007669"/>
    <property type="project" value="UniProtKB-EC"/>
</dbReference>
<name>A0A8E2E800_9PEZI</name>
<dbReference type="InterPro" id="IPR031127">
    <property type="entry name" value="E3_UB_ligase_RBR"/>
</dbReference>
<accession>A0A8E2E800</accession>
<keyword evidence="7" id="KW-0833">Ubl conjugation pathway</keyword>
<evidence type="ECO:0000256" key="7">
    <source>
        <dbReference type="ARBA" id="ARBA00022786"/>
    </source>
</evidence>
<reference evidence="11 12" key="1">
    <citation type="journal article" date="2016" name="Nat. Commun.">
        <title>Ectomycorrhizal ecology is imprinted in the genome of the dominant symbiotic fungus Cenococcum geophilum.</title>
        <authorList>
            <consortium name="DOE Joint Genome Institute"/>
            <person name="Peter M."/>
            <person name="Kohler A."/>
            <person name="Ohm R.A."/>
            <person name="Kuo A."/>
            <person name="Krutzmann J."/>
            <person name="Morin E."/>
            <person name="Arend M."/>
            <person name="Barry K.W."/>
            <person name="Binder M."/>
            <person name="Choi C."/>
            <person name="Clum A."/>
            <person name="Copeland A."/>
            <person name="Grisel N."/>
            <person name="Haridas S."/>
            <person name="Kipfer T."/>
            <person name="LaButti K."/>
            <person name="Lindquist E."/>
            <person name="Lipzen A."/>
            <person name="Maire R."/>
            <person name="Meier B."/>
            <person name="Mihaltcheva S."/>
            <person name="Molinier V."/>
            <person name="Murat C."/>
            <person name="Poggeler S."/>
            <person name="Quandt C.A."/>
            <person name="Sperisen C."/>
            <person name="Tritt A."/>
            <person name="Tisserant E."/>
            <person name="Crous P.W."/>
            <person name="Henrissat B."/>
            <person name="Nehls U."/>
            <person name="Egli S."/>
            <person name="Spatafora J.W."/>
            <person name="Grigoriev I.V."/>
            <person name="Martin F.M."/>
        </authorList>
    </citation>
    <scope>NUCLEOTIDE SEQUENCE [LARGE SCALE GENOMIC DNA]</scope>
    <source>
        <strain evidence="11 12">CBS 459.81</strain>
    </source>
</reference>
<evidence type="ECO:0000313" key="12">
    <source>
        <dbReference type="Proteomes" id="UP000250266"/>
    </source>
</evidence>
<dbReference type="InterPro" id="IPR013083">
    <property type="entry name" value="Znf_RING/FYVE/PHD"/>
</dbReference>
<dbReference type="GO" id="GO:0008270">
    <property type="term" value="F:zinc ion binding"/>
    <property type="evidence" value="ECO:0007669"/>
    <property type="project" value="UniProtKB-KW"/>
</dbReference>
<dbReference type="PANTHER" id="PTHR11685">
    <property type="entry name" value="RBR FAMILY RING FINGER AND IBR DOMAIN-CONTAINING"/>
    <property type="match status" value="1"/>
</dbReference>
<dbReference type="SMART" id="SM00647">
    <property type="entry name" value="IBR"/>
    <property type="match status" value="1"/>
</dbReference>
<dbReference type="GO" id="GO:0016567">
    <property type="term" value="P:protein ubiquitination"/>
    <property type="evidence" value="ECO:0007669"/>
    <property type="project" value="InterPro"/>
</dbReference>
<comment type="catalytic activity">
    <reaction evidence="1">
        <text>[E2 ubiquitin-conjugating enzyme]-S-ubiquitinyl-L-cysteine + [acceptor protein]-L-lysine = [E2 ubiquitin-conjugating enzyme]-L-cysteine + [acceptor protein]-N(6)-ubiquitinyl-L-lysine.</text>
        <dbReference type="EC" id="2.3.2.31"/>
    </reaction>
</comment>
<dbReference type="CDD" id="cd20335">
    <property type="entry name" value="BRcat_RBR"/>
    <property type="match status" value="1"/>
</dbReference>
<dbReference type="SUPFAM" id="SSF57850">
    <property type="entry name" value="RING/U-box"/>
    <property type="match status" value="2"/>
</dbReference>
<evidence type="ECO:0000259" key="10">
    <source>
        <dbReference type="PROSITE" id="PS51873"/>
    </source>
</evidence>
<dbReference type="OrthoDB" id="1431934at2759"/>
<dbReference type="Proteomes" id="UP000250266">
    <property type="component" value="Unassembled WGS sequence"/>
</dbReference>
<feature type="domain" description="RING-type" evidence="10">
    <location>
        <begin position="113"/>
        <end position="353"/>
    </location>
</feature>
<dbReference type="Pfam" id="PF01485">
    <property type="entry name" value="IBR"/>
    <property type="match status" value="1"/>
</dbReference>
<gene>
    <name evidence="11" type="ORF">K432DRAFT_444161</name>
</gene>
<evidence type="ECO:0000256" key="4">
    <source>
        <dbReference type="ARBA" id="ARBA00022723"/>
    </source>
</evidence>
<dbReference type="InterPro" id="IPR044066">
    <property type="entry name" value="TRIAD_supradom"/>
</dbReference>
<dbReference type="InterPro" id="IPR002867">
    <property type="entry name" value="IBR_dom"/>
</dbReference>
<keyword evidence="5" id="KW-0677">Repeat</keyword>
<dbReference type="AlphaFoldDB" id="A0A8E2E800"/>
<evidence type="ECO:0000256" key="6">
    <source>
        <dbReference type="ARBA" id="ARBA00022771"/>
    </source>
</evidence>
<dbReference type="Gene3D" id="3.30.40.10">
    <property type="entry name" value="Zinc/RING finger domain, C3HC4 (zinc finger)"/>
    <property type="match status" value="1"/>
</dbReference>
<sequence length="411" mass="45089">MAFTCSVCGSRKPADDYPLAVSGTRSVGTCTECLKQNLRKPSAADWEALGFQPPELEYAPVPGLAPESDPDPAPSAPSTPSTTHKRKRRNTTGWPTARRKRAKAAPKSAEEPGPITCRICVEEKPIEDFPKFVYSKKNSNEIPYQCVKHLAHKRRSRTAGNAVCKSCIGASLAAGLDSVGAERIGCLEPGCTSEPWEYPYLAQYLSAEALERYHEQMFTVFMTEASTMVCLNPKCGAVGLLEKAVAGFPNVVCSECKHRSCALCAVDWHDGLSCHAYRAKHQKDLVTNDEKATLRALSKKGAKWCPRCQMAIEKDGGCDSMYCMYCRRYFAWYSAEPVRAFGSKKAAPKLPAVPDYWNEVCEEDAVANPPPPAGLPLHEEGELVVPPPGLPFPEEDVLVDFHNPPPNHPLF</sequence>
<evidence type="ECO:0000256" key="3">
    <source>
        <dbReference type="ARBA" id="ARBA00022679"/>
    </source>
</evidence>
<evidence type="ECO:0000256" key="5">
    <source>
        <dbReference type="ARBA" id="ARBA00022737"/>
    </source>
</evidence>
<dbReference type="Gene3D" id="1.20.120.1750">
    <property type="match status" value="1"/>
</dbReference>
<organism evidence="11 12">
    <name type="scientific">Lepidopterella palustris CBS 459.81</name>
    <dbReference type="NCBI Taxonomy" id="1314670"/>
    <lineage>
        <taxon>Eukaryota</taxon>
        <taxon>Fungi</taxon>
        <taxon>Dikarya</taxon>
        <taxon>Ascomycota</taxon>
        <taxon>Pezizomycotina</taxon>
        <taxon>Dothideomycetes</taxon>
        <taxon>Pleosporomycetidae</taxon>
        <taxon>Mytilinidiales</taxon>
        <taxon>Argynnaceae</taxon>
        <taxon>Lepidopterella</taxon>
    </lineage>
</organism>
<evidence type="ECO:0000313" key="11">
    <source>
        <dbReference type="EMBL" id="OCK79075.1"/>
    </source>
</evidence>
<dbReference type="EMBL" id="KV745024">
    <property type="protein sequence ID" value="OCK79075.1"/>
    <property type="molecule type" value="Genomic_DNA"/>
</dbReference>
<keyword evidence="6" id="KW-0863">Zinc-finger</keyword>
<keyword evidence="12" id="KW-1185">Reference proteome</keyword>
<dbReference type="PROSITE" id="PS51873">
    <property type="entry name" value="TRIAD"/>
    <property type="match status" value="1"/>
</dbReference>
<keyword evidence="3" id="KW-0808">Transferase</keyword>
<evidence type="ECO:0000256" key="8">
    <source>
        <dbReference type="ARBA" id="ARBA00022833"/>
    </source>
</evidence>